<keyword evidence="4 8" id="KW-0812">Transmembrane</keyword>
<feature type="transmembrane region" description="Helical" evidence="8">
    <location>
        <begin position="42"/>
        <end position="63"/>
    </location>
</feature>
<evidence type="ECO:0000256" key="4">
    <source>
        <dbReference type="ARBA" id="ARBA00022692"/>
    </source>
</evidence>
<proteinExistence type="inferred from homology"/>
<dbReference type="GO" id="GO:0016020">
    <property type="term" value="C:membrane"/>
    <property type="evidence" value="ECO:0007669"/>
    <property type="project" value="UniProtKB-SubCell"/>
</dbReference>
<evidence type="ECO:0000256" key="2">
    <source>
        <dbReference type="ARBA" id="ARBA00007863"/>
    </source>
</evidence>
<dbReference type="GO" id="GO:0022857">
    <property type="term" value="F:transmembrane transporter activity"/>
    <property type="evidence" value="ECO:0007669"/>
    <property type="project" value="InterPro"/>
</dbReference>
<protein>
    <recommendedName>
        <fullName evidence="10">EamA domain-containing protein</fullName>
    </recommendedName>
</protein>
<evidence type="ECO:0000256" key="3">
    <source>
        <dbReference type="ARBA" id="ARBA00022448"/>
    </source>
</evidence>
<feature type="region of interest" description="Disordered" evidence="7">
    <location>
        <begin position="405"/>
        <end position="481"/>
    </location>
</feature>
<dbReference type="EMBL" id="CDMZ01001215">
    <property type="protein sequence ID" value="CEM29180.1"/>
    <property type="molecule type" value="Genomic_DNA"/>
</dbReference>
<feature type="transmembrane region" description="Helical" evidence="8">
    <location>
        <begin position="189"/>
        <end position="210"/>
    </location>
</feature>
<evidence type="ECO:0000313" key="9">
    <source>
        <dbReference type="EMBL" id="CEM29180.1"/>
    </source>
</evidence>
<keyword evidence="6 8" id="KW-0472">Membrane</keyword>
<dbReference type="SUPFAM" id="SSF103481">
    <property type="entry name" value="Multidrug resistance efflux transporter EmrE"/>
    <property type="match status" value="1"/>
</dbReference>
<evidence type="ECO:0000256" key="5">
    <source>
        <dbReference type="ARBA" id="ARBA00022989"/>
    </source>
</evidence>
<feature type="transmembrane region" description="Helical" evidence="8">
    <location>
        <begin position="352"/>
        <end position="372"/>
    </location>
</feature>
<evidence type="ECO:0000256" key="6">
    <source>
        <dbReference type="ARBA" id="ARBA00023136"/>
    </source>
</evidence>
<feature type="transmembrane region" description="Helical" evidence="8">
    <location>
        <begin position="378"/>
        <end position="399"/>
    </location>
</feature>
<feature type="transmembrane region" description="Helical" evidence="8">
    <location>
        <begin position="161"/>
        <end position="183"/>
    </location>
</feature>
<dbReference type="InterPro" id="IPR009262">
    <property type="entry name" value="SLC35_F1/F2/F6"/>
</dbReference>
<dbReference type="InterPro" id="IPR052221">
    <property type="entry name" value="SLC35F_Transporter"/>
</dbReference>
<feature type="region of interest" description="Disordered" evidence="7">
    <location>
        <begin position="72"/>
        <end position="116"/>
    </location>
</feature>
<comment type="subcellular location">
    <subcellularLocation>
        <location evidence="1">Membrane</location>
        <topology evidence="1">Multi-pass membrane protein</topology>
    </subcellularLocation>
</comment>
<keyword evidence="5 8" id="KW-1133">Transmembrane helix</keyword>
<feature type="compositionally biased region" description="Polar residues" evidence="7">
    <location>
        <begin position="432"/>
        <end position="443"/>
    </location>
</feature>
<reference evidence="9" key="1">
    <citation type="submission" date="2014-11" db="EMBL/GenBank/DDBJ databases">
        <authorList>
            <person name="Otto D Thomas"/>
            <person name="Naeem Raeece"/>
        </authorList>
    </citation>
    <scope>NUCLEOTIDE SEQUENCE</scope>
</reference>
<dbReference type="PANTHER" id="PTHR14233:SF4">
    <property type="entry name" value="SOLUTE CARRIER FAMILY 35 MEMBER F2"/>
    <property type="match status" value="1"/>
</dbReference>
<feature type="compositionally biased region" description="Basic and acidic residues" evidence="7">
    <location>
        <begin position="406"/>
        <end position="426"/>
    </location>
</feature>
<dbReference type="PANTHER" id="PTHR14233">
    <property type="entry name" value="DUF914-RELATED"/>
    <property type="match status" value="1"/>
</dbReference>
<feature type="compositionally biased region" description="Polar residues" evidence="7">
    <location>
        <begin position="472"/>
        <end position="481"/>
    </location>
</feature>
<feature type="compositionally biased region" description="Acidic residues" evidence="7">
    <location>
        <begin position="81"/>
        <end position="100"/>
    </location>
</feature>
<dbReference type="Pfam" id="PF06027">
    <property type="entry name" value="SLC35F"/>
    <property type="match status" value="1"/>
</dbReference>
<feature type="transmembrane region" description="Helical" evidence="8">
    <location>
        <begin position="323"/>
        <end position="345"/>
    </location>
</feature>
<evidence type="ECO:0000256" key="1">
    <source>
        <dbReference type="ARBA" id="ARBA00004141"/>
    </source>
</evidence>
<gene>
    <name evidence="9" type="ORF">Cvel_656</name>
</gene>
<accession>A0A0G4GHH4</accession>
<comment type="similarity">
    <text evidence="2">Belongs to the SLC35F solute transporter family.</text>
</comment>
<evidence type="ECO:0000256" key="7">
    <source>
        <dbReference type="SAM" id="MobiDB-lite"/>
    </source>
</evidence>
<keyword evidence="3" id="KW-0813">Transport</keyword>
<feature type="transmembrane region" description="Helical" evidence="8">
    <location>
        <begin position="255"/>
        <end position="277"/>
    </location>
</feature>
<dbReference type="InterPro" id="IPR037185">
    <property type="entry name" value="EmrE-like"/>
</dbReference>
<sequence>MMNIFSSVWSILSQPVLLGQVISLSSTSAGTFTKAAFHFERLSVPFSQVLLIYLVVGPASLLLEKVGERSRRRHEALDTASEGDGETGQEDAEAPEDPEETAAVGVGRGGGDGQGMIEETIESVGEGEGDETALQGAGLVAEGREVRVRGGDEQGWSDRKVWFLLGFVAFCDVHANFLSIVAFSKTSVASVMLLDCFTIPLVLLGSIFFLGCRYRAVHFCSALIALVGFGIILYADVVLQSGEGGGESGSSPEPLIGDLVALVSCLFYAGANVGQEALLRSGKVSSMSFLYKSCGIAALIALCELLLFKPPELGAIRDASGTAWALVSGSVVSTSAMYLLLPALIASAGAAFFNLSMLTSDAFSVAASVFIFGDAFSLLYVLGFAVVISAVCAFHLVAVEYPSDSDEQRETAEGETEERGGGRDGEGGLETSAVSSIPFQGNGTTNGGVDEKGGHGKGRRGTDGGGEDLSDLTHSPPDSTTAEVFFRKNRFQTVSSDGKAVRDTPRRLVESSLPRPRDAPTLSCRRVESPDDFCGHLTPKKKGGGDTLMRISRGRNGGGTCLAAGKTEHGKCDT</sequence>
<organism evidence="9">
    <name type="scientific">Chromera velia CCMP2878</name>
    <dbReference type="NCBI Taxonomy" id="1169474"/>
    <lineage>
        <taxon>Eukaryota</taxon>
        <taxon>Sar</taxon>
        <taxon>Alveolata</taxon>
        <taxon>Colpodellida</taxon>
        <taxon>Chromeraceae</taxon>
        <taxon>Chromera</taxon>
    </lineage>
</organism>
<evidence type="ECO:0000256" key="8">
    <source>
        <dbReference type="SAM" id="Phobius"/>
    </source>
</evidence>
<feature type="region of interest" description="Disordered" evidence="7">
    <location>
        <begin position="535"/>
        <end position="574"/>
    </location>
</feature>
<feature type="transmembrane region" description="Helical" evidence="8">
    <location>
        <begin position="217"/>
        <end position="235"/>
    </location>
</feature>
<dbReference type="VEuPathDB" id="CryptoDB:Cvel_656"/>
<dbReference type="AlphaFoldDB" id="A0A0G4GHH4"/>
<name>A0A0G4GHH4_9ALVE</name>
<evidence type="ECO:0008006" key="10">
    <source>
        <dbReference type="Google" id="ProtNLM"/>
    </source>
</evidence>
<feature type="transmembrane region" description="Helical" evidence="8">
    <location>
        <begin position="289"/>
        <end position="308"/>
    </location>
</feature>